<accession>A0ABS4X5V3</accession>
<dbReference type="Proteomes" id="UP001519290">
    <property type="component" value="Unassembled WGS sequence"/>
</dbReference>
<organism evidence="2 3">
    <name type="scientific">Brachybacterium sacelli</name>
    <dbReference type="NCBI Taxonomy" id="173364"/>
    <lineage>
        <taxon>Bacteria</taxon>
        <taxon>Bacillati</taxon>
        <taxon>Actinomycetota</taxon>
        <taxon>Actinomycetes</taxon>
        <taxon>Micrococcales</taxon>
        <taxon>Dermabacteraceae</taxon>
        <taxon>Brachybacterium</taxon>
    </lineage>
</organism>
<evidence type="ECO:0000313" key="2">
    <source>
        <dbReference type="EMBL" id="MBP2383842.1"/>
    </source>
</evidence>
<gene>
    <name evidence="2" type="ORF">JOF43_003831</name>
</gene>
<feature type="transmembrane region" description="Helical" evidence="1">
    <location>
        <begin position="101"/>
        <end position="130"/>
    </location>
</feature>
<evidence type="ECO:0000256" key="1">
    <source>
        <dbReference type="SAM" id="Phobius"/>
    </source>
</evidence>
<keyword evidence="1" id="KW-0812">Transmembrane</keyword>
<proteinExistence type="predicted"/>
<sequence length="173" mass="18083">MGTGAQIAAAAALGGIMGGTRGYRAGRAVTARWEPILLTDTMLLADGQGMPAIEEPKRTRPRYLAWLIGLSIGVVPGVVLGLLGAWLVIAATPNPTGAERVFGLLVGGGLGLAAGLAIGLLLAIIADLIWQRTFEARLHWAVWNRRENLRSSVARGLVSPSEAIEQIQSDLAG</sequence>
<name>A0ABS4X5V3_9MICO</name>
<evidence type="ECO:0000313" key="3">
    <source>
        <dbReference type="Proteomes" id="UP001519290"/>
    </source>
</evidence>
<keyword evidence="1" id="KW-0472">Membrane</keyword>
<reference evidence="2 3" key="1">
    <citation type="submission" date="2021-03" db="EMBL/GenBank/DDBJ databases">
        <title>Sequencing the genomes of 1000 actinobacteria strains.</title>
        <authorList>
            <person name="Klenk H.-P."/>
        </authorList>
    </citation>
    <scope>NUCLEOTIDE SEQUENCE [LARGE SCALE GENOMIC DNA]</scope>
    <source>
        <strain evidence="2 3">DSM 14566</strain>
    </source>
</reference>
<keyword evidence="1" id="KW-1133">Transmembrane helix</keyword>
<dbReference type="EMBL" id="JAGIOD010000002">
    <property type="protein sequence ID" value="MBP2383842.1"/>
    <property type="molecule type" value="Genomic_DNA"/>
</dbReference>
<keyword evidence="3" id="KW-1185">Reference proteome</keyword>
<feature type="transmembrane region" description="Helical" evidence="1">
    <location>
        <begin position="63"/>
        <end position="89"/>
    </location>
</feature>
<comment type="caution">
    <text evidence="2">The sequence shown here is derived from an EMBL/GenBank/DDBJ whole genome shotgun (WGS) entry which is preliminary data.</text>
</comment>
<protein>
    <submittedName>
        <fullName evidence="2">Tetrahydromethanopterin S-methyltransferase subunit G</fullName>
    </submittedName>
</protein>
<dbReference type="RefSeq" id="WP_209904712.1">
    <property type="nucleotide sequence ID" value="NZ_BAAAJW010000001.1"/>
</dbReference>